<dbReference type="Proteomes" id="UP000799444">
    <property type="component" value="Unassembled WGS sequence"/>
</dbReference>
<protein>
    <submittedName>
        <fullName evidence="2">Uncharacterized protein</fullName>
    </submittedName>
</protein>
<feature type="compositionally biased region" description="Low complexity" evidence="1">
    <location>
        <begin position="528"/>
        <end position="541"/>
    </location>
</feature>
<feature type="compositionally biased region" description="Basic and acidic residues" evidence="1">
    <location>
        <begin position="311"/>
        <end position="337"/>
    </location>
</feature>
<dbReference type="EMBL" id="ML996321">
    <property type="protein sequence ID" value="KAF2727625.1"/>
    <property type="molecule type" value="Genomic_DNA"/>
</dbReference>
<feature type="compositionally biased region" description="Polar residues" evidence="1">
    <location>
        <begin position="338"/>
        <end position="348"/>
    </location>
</feature>
<feature type="region of interest" description="Disordered" evidence="1">
    <location>
        <begin position="306"/>
        <end position="348"/>
    </location>
</feature>
<organism evidence="2 3">
    <name type="scientific">Polyplosphaeria fusca</name>
    <dbReference type="NCBI Taxonomy" id="682080"/>
    <lineage>
        <taxon>Eukaryota</taxon>
        <taxon>Fungi</taxon>
        <taxon>Dikarya</taxon>
        <taxon>Ascomycota</taxon>
        <taxon>Pezizomycotina</taxon>
        <taxon>Dothideomycetes</taxon>
        <taxon>Pleosporomycetidae</taxon>
        <taxon>Pleosporales</taxon>
        <taxon>Tetraplosphaeriaceae</taxon>
        <taxon>Polyplosphaeria</taxon>
    </lineage>
</organism>
<feature type="region of interest" description="Disordered" evidence="1">
    <location>
        <begin position="102"/>
        <end position="142"/>
    </location>
</feature>
<proteinExistence type="predicted"/>
<name>A0A9P4QJT6_9PLEO</name>
<reference evidence="2" key="1">
    <citation type="journal article" date="2020" name="Stud. Mycol.">
        <title>101 Dothideomycetes genomes: a test case for predicting lifestyles and emergence of pathogens.</title>
        <authorList>
            <person name="Haridas S."/>
            <person name="Albert R."/>
            <person name="Binder M."/>
            <person name="Bloem J."/>
            <person name="Labutti K."/>
            <person name="Salamov A."/>
            <person name="Andreopoulos B."/>
            <person name="Baker S."/>
            <person name="Barry K."/>
            <person name="Bills G."/>
            <person name="Bluhm B."/>
            <person name="Cannon C."/>
            <person name="Castanera R."/>
            <person name="Culley D."/>
            <person name="Daum C."/>
            <person name="Ezra D."/>
            <person name="Gonzalez J."/>
            <person name="Henrissat B."/>
            <person name="Kuo A."/>
            <person name="Liang C."/>
            <person name="Lipzen A."/>
            <person name="Lutzoni F."/>
            <person name="Magnuson J."/>
            <person name="Mondo S."/>
            <person name="Nolan M."/>
            <person name="Ohm R."/>
            <person name="Pangilinan J."/>
            <person name="Park H.-J."/>
            <person name="Ramirez L."/>
            <person name="Alfaro M."/>
            <person name="Sun H."/>
            <person name="Tritt A."/>
            <person name="Yoshinaga Y."/>
            <person name="Zwiers L.-H."/>
            <person name="Turgeon B."/>
            <person name="Goodwin S."/>
            <person name="Spatafora J."/>
            <person name="Crous P."/>
            <person name="Grigoriev I."/>
        </authorList>
    </citation>
    <scope>NUCLEOTIDE SEQUENCE</scope>
    <source>
        <strain evidence="2">CBS 125425</strain>
    </source>
</reference>
<evidence type="ECO:0000313" key="2">
    <source>
        <dbReference type="EMBL" id="KAF2727625.1"/>
    </source>
</evidence>
<feature type="compositionally biased region" description="Polar residues" evidence="1">
    <location>
        <begin position="443"/>
        <end position="452"/>
    </location>
</feature>
<evidence type="ECO:0000313" key="3">
    <source>
        <dbReference type="Proteomes" id="UP000799444"/>
    </source>
</evidence>
<keyword evidence="3" id="KW-1185">Reference proteome</keyword>
<gene>
    <name evidence="2" type="ORF">EJ04DRAFT_557268</name>
</gene>
<feature type="region of interest" description="Disordered" evidence="1">
    <location>
        <begin position="432"/>
        <end position="542"/>
    </location>
</feature>
<feature type="compositionally biased region" description="Basic and acidic residues" evidence="1">
    <location>
        <begin position="128"/>
        <end position="141"/>
    </location>
</feature>
<evidence type="ECO:0000256" key="1">
    <source>
        <dbReference type="SAM" id="MobiDB-lite"/>
    </source>
</evidence>
<dbReference type="OrthoDB" id="3642840at2759"/>
<dbReference type="AlphaFoldDB" id="A0A9P4QJT6"/>
<accession>A0A9P4QJT6</accession>
<feature type="region of interest" description="Disordered" evidence="1">
    <location>
        <begin position="951"/>
        <end position="972"/>
    </location>
</feature>
<comment type="caution">
    <text evidence="2">The sequence shown here is derived from an EMBL/GenBank/DDBJ whole genome shotgun (WGS) entry which is preliminary data.</text>
</comment>
<sequence length="972" mass="108976">MAMAYYRWENPEHLKHHCGWCDRPLHHPEAIKTCFGDHSEPCARFHQMMFMRNCSHRCDVCKAMDHAHRKRHMEICEALRDILRLCGLDTCILPAIEDRRDQNIEEGDDTRPPEATTNGGGGTNAEGASKETKRERKERKALVKAALRPKFLTSVELKHIHNVLHPDAEDDSVSAPKSNEEVEEIAQNLQYNAHLFNSAGFKRSALQSLASIKEANINFEAEMDRILITLNVVHLFNSGAISRRFYGKDLKDFDTKISGLKKMIVDDLVTMKRDQMEMRMRRAGFLRYVSTASYLKIVERHTEQRSWSTGERIRKSEESEQHAADMKAAREAKKRALESQSGSFSSTEALLKENRIPGLDPQTADLRHLGGAPMATNTRPLPAGPMVQPEVEFKILNVVAPGQVQAAKADRVAVYPVRPILGDLEINEQEGDLGADQGENKSRTNSSASRLSVLTEDYTAESSASVRPHENELVVPHSRPSSPPPISNKKMKKKKRNAEAKARKQLLAPSNGMTPNMGNEPEPEDTSVNEASASSNPPAEADTSPVLLEQTQKVNVSAVPVSTKNDTPHFDEAKSGIAEVHEATVVEGLTAVPKIRAPVDRFDYLRKLINFYMKASDEQHFSNIISADGEDHIAGDRIAGDHIAGENNAKSMSKVRSSHDAEWLGFESEFLVDRMTDPVMVPATCTYARTSTPNCTHHYGKRYNPMADLVYLIVPGENHLFSGPFNRIRAEKLLDMFKQLDRTRGRVMLLDLCMFQYLINDGTPLEHTNTWGNAVPNIPVMESTAKDNGGVLVPPALLEEKMRYRMGYPPGKLMIQESDLNTISIRNNVLSNPINSEELMKLNQNMEPMPTESICYCDGPVPDDPRADFSIYVFHCAGKECKIRTFHLACIMRWMEHVVPICSCGDPCGHYVRRKCQTVPLTRPWYCYECEAAMELAATLAVQATGGEFKKPVQKKQHSSHEDPLHPNIPHL</sequence>